<name>A0A2P2QFD0_RHIMU</name>
<dbReference type="EMBL" id="GGEC01085256">
    <property type="protein sequence ID" value="MBX65740.1"/>
    <property type="molecule type" value="Transcribed_RNA"/>
</dbReference>
<dbReference type="AlphaFoldDB" id="A0A2P2QFD0"/>
<accession>A0A2P2QFD0</accession>
<protein>
    <submittedName>
        <fullName evidence="1">Uncharacterized protein</fullName>
    </submittedName>
</protein>
<organism evidence="1">
    <name type="scientific">Rhizophora mucronata</name>
    <name type="common">Asiatic mangrove</name>
    <dbReference type="NCBI Taxonomy" id="61149"/>
    <lineage>
        <taxon>Eukaryota</taxon>
        <taxon>Viridiplantae</taxon>
        <taxon>Streptophyta</taxon>
        <taxon>Embryophyta</taxon>
        <taxon>Tracheophyta</taxon>
        <taxon>Spermatophyta</taxon>
        <taxon>Magnoliopsida</taxon>
        <taxon>eudicotyledons</taxon>
        <taxon>Gunneridae</taxon>
        <taxon>Pentapetalae</taxon>
        <taxon>rosids</taxon>
        <taxon>fabids</taxon>
        <taxon>Malpighiales</taxon>
        <taxon>Rhizophoraceae</taxon>
        <taxon>Rhizophora</taxon>
    </lineage>
</organism>
<reference evidence="1" key="1">
    <citation type="submission" date="2018-02" db="EMBL/GenBank/DDBJ databases">
        <title>Rhizophora mucronata_Transcriptome.</title>
        <authorList>
            <person name="Meera S.P."/>
            <person name="Sreeshan A."/>
            <person name="Augustine A."/>
        </authorList>
    </citation>
    <scope>NUCLEOTIDE SEQUENCE</scope>
    <source>
        <tissue evidence="1">Leaf</tissue>
    </source>
</reference>
<proteinExistence type="predicted"/>
<evidence type="ECO:0000313" key="1">
    <source>
        <dbReference type="EMBL" id="MBX65740.1"/>
    </source>
</evidence>
<sequence>MPGLTWKVTLTHLLRNKVSILTDKLQPQAEAWVPSLYLHNTPPVRKCWDLLERLL</sequence>